<name>A0A0K9YLV6_9BACL</name>
<dbReference type="PROSITE" id="PS51462">
    <property type="entry name" value="NUDIX"/>
    <property type="match status" value="1"/>
</dbReference>
<comment type="cofactor">
    <cofactor evidence="1">
        <name>Mg(2+)</name>
        <dbReference type="ChEBI" id="CHEBI:18420"/>
    </cofactor>
</comment>
<dbReference type="SUPFAM" id="SSF55811">
    <property type="entry name" value="Nudix"/>
    <property type="match status" value="1"/>
</dbReference>
<dbReference type="PANTHER" id="PTHR43046">
    <property type="entry name" value="GDP-MANNOSE MANNOSYL HYDROLASE"/>
    <property type="match status" value="1"/>
</dbReference>
<evidence type="ECO:0000256" key="2">
    <source>
        <dbReference type="ARBA" id="ARBA00022801"/>
    </source>
</evidence>
<dbReference type="EMBL" id="LGIQ01000011">
    <property type="protein sequence ID" value="KNB69637.1"/>
    <property type="molecule type" value="Genomic_DNA"/>
</dbReference>
<dbReference type="InterPro" id="IPR000086">
    <property type="entry name" value="NUDIX_hydrolase_dom"/>
</dbReference>
<evidence type="ECO:0000259" key="3">
    <source>
        <dbReference type="PROSITE" id="PS51462"/>
    </source>
</evidence>
<feature type="domain" description="Nudix hydrolase" evidence="3">
    <location>
        <begin position="15"/>
        <end position="151"/>
    </location>
</feature>
<comment type="caution">
    <text evidence="4">The sequence shown here is derived from an EMBL/GenBank/DDBJ whole genome shotgun (WGS) entry which is preliminary data.</text>
</comment>
<dbReference type="Gene3D" id="3.90.79.10">
    <property type="entry name" value="Nucleoside Triphosphate Pyrophosphohydrolase"/>
    <property type="match status" value="1"/>
</dbReference>
<dbReference type="AlphaFoldDB" id="A0A0K9YLV6"/>
<proteinExistence type="predicted"/>
<dbReference type="GO" id="GO:0016787">
    <property type="term" value="F:hydrolase activity"/>
    <property type="evidence" value="ECO:0007669"/>
    <property type="project" value="UniProtKB-KW"/>
</dbReference>
<evidence type="ECO:0000313" key="5">
    <source>
        <dbReference type="Proteomes" id="UP000036834"/>
    </source>
</evidence>
<dbReference type="STRING" id="54915.ADS79_27670"/>
<evidence type="ECO:0000256" key="1">
    <source>
        <dbReference type="ARBA" id="ARBA00001946"/>
    </source>
</evidence>
<dbReference type="Proteomes" id="UP000036834">
    <property type="component" value="Unassembled WGS sequence"/>
</dbReference>
<organism evidence="4 5">
    <name type="scientific">Brevibacillus reuszeri</name>
    <dbReference type="NCBI Taxonomy" id="54915"/>
    <lineage>
        <taxon>Bacteria</taxon>
        <taxon>Bacillati</taxon>
        <taxon>Bacillota</taxon>
        <taxon>Bacilli</taxon>
        <taxon>Bacillales</taxon>
        <taxon>Paenibacillaceae</taxon>
        <taxon>Brevibacillus</taxon>
    </lineage>
</organism>
<accession>A0A0K9YLV6</accession>
<dbReference type="Pfam" id="PF00293">
    <property type="entry name" value="NUDIX"/>
    <property type="match status" value="1"/>
</dbReference>
<reference evidence="5" key="1">
    <citation type="submission" date="2015-07" db="EMBL/GenBank/DDBJ databases">
        <title>Genome sequencing project for genomic taxonomy and phylogenomics of Bacillus-like bacteria.</title>
        <authorList>
            <person name="Liu B."/>
            <person name="Wang J."/>
            <person name="Zhu Y."/>
            <person name="Liu G."/>
            <person name="Chen Q."/>
            <person name="Chen Z."/>
            <person name="Lan J."/>
            <person name="Che J."/>
            <person name="Ge C."/>
            <person name="Shi H."/>
            <person name="Pan Z."/>
            <person name="Liu X."/>
        </authorList>
    </citation>
    <scope>NUCLEOTIDE SEQUENCE [LARGE SCALE GENOMIC DNA]</scope>
    <source>
        <strain evidence="5">DSM 9887</strain>
    </source>
</reference>
<gene>
    <name evidence="4" type="ORF">ADS79_27670</name>
</gene>
<dbReference type="PATRIC" id="fig|54915.3.peg.4723"/>
<dbReference type="PANTHER" id="PTHR43046:SF14">
    <property type="entry name" value="MUTT_NUDIX FAMILY PROTEIN"/>
    <property type="match status" value="1"/>
</dbReference>
<dbReference type="InterPro" id="IPR015797">
    <property type="entry name" value="NUDIX_hydrolase-like_dom_sf"/>
</dbReference>
<sequence length="169" mass="19210">MSCVLLPYEKGANRMKTISIRVTVVVEHQGRILLIREKTRGEPCYSLPGGNVEYVETIPEATRREVWEETGLLVSMERLLWVDDRINHSGEGKHTIAVAVLAKLMGDETEPMPGGLDDEEIEWAGWVSLDDWRTLPLYHDAWRELVITALTSPDYKAEYLGNMLDGKQK</sequence>
<evidence type="ECO:0000313" key="4">
    <source>
        <dbReference type="EMBL" id="KNB69637.1"/>
    </source>
</evidence>
<keyword evidence="2" id="KW-0378">Hydrolase</keyword>
<protein>
    <submittedName>
        <fullName evidence="4">ADP-ribose pyrophosphatase</fullName>
    </submittedName>
</protein>